<dbReference type="InterPro" id="IPR013325">
    <property type="entry name" value="RNA_pol_sigma_r2"/>
</dbReference>
<dbReference type="Pfam" id="PF04542">
    <property type="entry name" value="Sigma70_r2"/>
    <property type="match status" value="1"/>
</dbReference>
<evidence type="ECO:0000256" key="2">
    <source>
        <dbReference type="ARBA" id="ARBA00023015"/>
    </source>
</evidence>
<dbReference type="SUPFAM" id="SSF88659">
    <property type="entry name" value="Sigma3 and sigma4 domains of RNA polymerase sigma factors"/>
    <property type="match status" value="1"/>
</dbReference>
<dbReference type="InterPro" id="IPR007627">
    <property type="entry name" value="RNA_pol_sigma70_r2"/>
</dbReference>
<comment type="similarity">
    <text evidence="1">Belongs to the sigma-70 factor family. ECF subfamily.</text>
</comment>
<dbReference type="Proteomes" id="UP000765845">
    <property type="component" value="Unassembled WGS sequence"/>
</dbReference>
<sequence>MNLPLPIAATVLNRGHYTLHPLLQIRPHGVSQYTEDDALVARLRDGDNEAFRQLITRYNQKLTFVARAIIGDVFAEDVVQESWASIYRAIHRFEGRSSLATWMTQIVSNEAKSRLRKEKRHTSVADIEGLEQSSTDSRFDDRGHWQAPPGRWELSTPDRMLEEDQLRHCIEHTLTVLPDNQKAVFMLRDLEQAPLSDIASSLGLSEANVRVLLHRARVKLMEVIDHYQETGEC</sequence>
<dbReference type="InterPro" id="IPR039425">
    <property type="entry name" value="RNA_pol_sigma-70-like"/>
</dbReference>
<keyword evidence="8" id="KW-1185">Reference proteome</keyword>
<evidence type="ECO:0000313" key="8">
    <source>
        <dbReference type="Proteomes" id="UP000765845"/>
    </source>
</evidence>
<gene>
    <name evidence="7" type="ORF">HCU74_18345</name>
</gene>
<feature type="domain" description="RNA polymerase sigma-70 region 2" evidence="5">
    <location>
        <begin position="54"/>
        <end position="120"/>
    </location>
</feature>
<dbReference type="Gene3D" id="1.10.1740.10">
    <property type="match status" value="1"/>
</dbReference>
<dbReference type="InterPro" id="IPR036388">
    <property type="entry name" value="WH-like_DNA-bd_sf"/>
</dbReference>
<evidence type="ECO:0000256" key="4">
    <source>
        <dbReference type="ARBA" id="ARBA00023163"/>
    </source>
</evidence>
<dbReference type="InterPro" id="IPR013249">
    <property type="entry name" value="RNA_pol_sigma70_r4_t2"/>
</dbReference>
<dbReference type="SUPFAM" id="SSF88946">
    <property type="entry name" value="Sigma2 domain of RNA polymerase sigma factors"/>
    <property type="match status" value="1"/>
</dbReference>
<organism evidence="7 8">
    <name type="scientific">Spongiibacter thalassae</name>
    <dbReference type="NCBI Taxonomy" id="2721624"/>
    <lineage>
        <taxon>Bacteria</taxon>
        <taxon>Pseudomonadati</taxon>
        <taxon>Pseudomonadota</taxon>
        <taxon>Gammaproteobacteria</taxon>
        <taxon>Cellvibrionales</taxon>
        <taxon>Spongiibacteraceae</taxon>
        <taxon>Spongiibacter</taxon>
    </lineage>
</organism>
<evidence type="ECO:0000313" key="7">
    <source>
        <dbReference type="EMBL" id="NKI19371.1"/>
    </source>
</evidence>
<evidence type="ECO:0000256" key="3">
    <source>
        <dbReference type="ARBA" id="ARBA00023082"/>
    </source>
</evidence>
<evidence type="ECO:0000259" key="6">
    <source>
        <dbReference type="Pfam" id="PF08281"/>
    </source>
</evidence>
<dbReference type="PANTHER" id="PTHR43133:SF53">
    <property type="entry name" value="ECF RNA POLYMERASE SIGMA-E FACTOR"/>
    <property type="match status" value="1"/>
</dbReference>
<reference evidence="7 8" key="1">
    <citation type="submission" date="2020-04" db="EMBL/GenBank/DDBJ databases">
        <authorList>
            <person name="Yoon J."/>
        </authorList>
    </citation>
    <scope>NUCLEOTIDE SEQUENCE [LARGE SCALE GENOMIC DNA]</scope>
    <source>
        <strain evidence="7 8">KMU-166</strain>
    </source>
</reference>
<comment type="caution">
    <text evidence="7">The sequence shown here is derived from an EMBL/GenBank/DDBJ whole genome shotgun (WGS) entry which is preliminary data.</text>
</comment>
<dbReference type="EMBL" id="JAAWWK010000007">
    <property type="protein sequence ID" value="NKI19371.1"/>
    <property type="molecule type" value="Genomic_DNA"/>
</dbReference>
<dbReference type="PANTHER" id="PTHR43133">
    <property type="entry name" value="RNA POLYMERASE ECF-TYPE SIGMA FACTO"/>
    <property type="match status" value="1"/>
</dbReference>
<keyword evidence="2" id="KW-0805">Transcription regulation</keyword>
<accession>A0ABX1GJM6</accession>
<dbReference type="InterPro" id="IPR014284">
    <property type="entry name" value="RNA_pol_sigma-70_dom"/>
</dbReference>
<name>A0ABX1GJM6_9GAMM</name>
<evidence type="ECO:0000256" key="1">
    <source>
        <dbReference type="ARBA" id="ARBA00010641"/>
    </source>
</evidence>
<dbReference type="CDD" id="cd06171">
    <property type="entry name" value="Sigma70_r4"/>
    <property type="match status" value="1"/>
</dbReference>
<dbReference type="NCBIfam" id="TIGR02937">
    <property type="entry name" value="sigma70-ECF"/>
    <property type="match status" value="1"/>
</dbReference>
<proteinExistence type="inferred from homology"/>
<feature type="domain" description="RNA polymerase sigma factor 70 region 4 type 2" evidence="6">
    <location>
        <begin position="168"/>
        <end position="220"/>
    </location>
</feature>
<protein>
    <submittedName>
        <fullName evidence="7">Sigma-70 family RNA polymerase sigma factor</fullName>
    </submittedName>
</protein>
<evidence type="ECO:0000259" key="5">
    <source>
        <dbReference type="Pfam" id="PF04542"/>
    </source>
</evidence>
<dbReference type="InterPro" id="IPR013324">
    <property type="entry name" value="RNA_pol_sigma_r3/r4-like"/>
</dbReference>
<dbReference type="Pfam" id="PF08281">
    <property type="entry name" value="Sigma70_r4_2"/>
    <property type="match status" value="1"/>
</dbReference>
<dbReference type="Gene3D" id="1.10.10.10">
    <property type="entry name" value="Winged helix-like DNA-binding domain superfamily/Winged helix DNA-binding domain"/>
    <property type="match status" value="1"/>
</dbReference>
<keyword evidence="3" id="KW-0731">Sigma factor</keyword>
<keyword evidence="4" id="KW-0804">Transcription</keyword>